<organism evidence="2 3">
    <name type="scientific">Viridothelium virens</name>
    <name type="common">Speckled blister lichen</name>
    <name type="synonym">Trypethelium virens</name>
    <dbReference type="NCBI Taxonomy" id="1048519"/>
    <lineage>
        <taxon>Eukaryota</taxon>
        <taxon>Fungi</taxon>
        <taxon>Dikarya</taxon>
        <taxon>Ascomycota</taxon>
        <taxon>Pezizomycotina</taxon>
        <taxon>Dothideomycetes</taxon>
        <taxon>Dothideomycetes incertae sedis</taxon>
        <taxon>Trypetheliales</taxon>
        <taxon>Trypetheliaceae</taxon>
        <taxon>Viridothelium</taxon>
    </lineage>
</organism>
<sequence>MSRIKGQDPFSIRSTQCNIGSDFLDFLNSRATNEPTPDADSLLEASEKVSSRSTTKLSFSPYVLFPVLVYATLALFAWAITCILSSHPIKAGLDSYAYRVVNSSDPLACRAGPAPDFTANARWFRAARVAQAITNVLSVPLATAVCARAAVVFTQRGRKDTKLSLRQMMVLADRGWNDLGIWFKLMQNPARFWSSFLLISILLVATGAMVGPLQEFFLSQKTLKVPSKASCSLPTTEPLVDITSSALREYDITVVSPNVVRARSAMAIASINDPQVRLWSTDQRSCSIVNSSVNVFDPTTEYCNQGANTLALYSSLEDPFLAQLPFGFNTGVIKQFAPRINSTARYEHIDISEYPQDCAQINGSFYAHYTFSNLTTGEWYNFTACMPIDATISPWKYTRQRQDFSETLYVDFSCNSSFYGNYPVSDTTPDENNVSNLPRIVNGTYRVNLNTTAGYFELPNAKNGGVAQPLLADDPKGHCGIDCNDQWHDQDFKDAQPRKRAKDTGFQNYVSGQTQETYRNNGPLLTIAMALFGKGSFIDVRSRSPEAWIFENPENDMEGRLLESCADVVPFQPLLAITFGTNPDVTTLYPCLNYKAIDGISLRFQMLAYMLSLVPESDAIHDYNGDDVFTRAWNGAAFLTNEIWLSREATDADNFFVSYDPGQDIQIPVISKQAIVLISCILGLFLLGLFAMASYSIHTRHWTSQLDSFAMMRVGAAIAEDLPLMAASNADNVRVLDEKPGWIGTRIADDPCDPGELLLGGPNRLVYKRYRSYNG</sequence>
<evidence type="ECO:0000313" key="3">
    <source>
        <dbReference type="Proteomes" id="UP000800092"/>
    </source>
</evidence>
<evidence type="ECO:0000313" key="2">
    <source>
        <dbReference type="EMBL" id="KAF2228478.1"/>
    </source>
</evidence>
<keyword evidence="1" id="KW-1133">Transmembrane helix</keyword>
<dbReference type="Proteomes" id="UP000800092">
    <property type="component" value="Unassembled WGS sequence"/>
</dbReference>
<reference evidence="2" key="1">
    <citation type="journal article" date="2020" name="Stud. Mycol.">
        <title>101 Dothideomycetes genomes: a test case for predicting lifestyles and emergence of pathogens.</title>
        <authorList>
            <person name="Haridas S."/>
            <person name="Albert R."/>
            <person name="Binder M."/>
            <person name="Bloem J."/>
            <person name="Labutti K."/>
            <person name="Salamov A."/>
            <person name="Andreopoulos B."/>
            <person name="Baker S."/>
            <person name="Barry K."/>
            <person name="Bills G."/>
            <person name="Bluhm B."/>
            <person name="Cannon C."/>
            <person name="Castanera R."/>
            <person name="Culley D."/>
            <person name="Daum C."/>
            <person name="Ezra D."/>
            <person name="Gonzalez J."/>
            <person name="Henrissat B."/>
            <person name="Kuo A."/>
            <person name="Liang C."/>
            <person name="Lipzen A."/>
            <person name="Lutzoni F."/>
            <person name="Magnuson J."/>
            <person name="Mondo S."/>
            <person name="Nolan M."/>
            <person name="Ohm R."/>
            <person name="Pangilinan J."/>
            <person name="Park H.-J."/>
            <person name="Ramirez L."/>
            <person name="Alfaro M."/>
            <person name="Sun H."/>
            <person name="Tritt A."/>
            <person name="Yoshinaga Y."/>
            <person name="Zwiers L.-H."/>
            <person name="Turgeon B."/>
            <person name="Goodwin S."/>
            <person name="Spatafora J."/>
            <person name="Crous P."/>
            <person name="Grigoriev I."/>
        </authorList>
    </citation>
    <scope>NUCLEOTIDE SEQUENCE</scope>
    <source>
        <strain evidence="2">Tuck. ex Michener</strain>
    </source>
</reference>
<feature type="transmembrane region" description="Helical" evidence="1">
    <location>
        <begin position="192"/>
        <end position="213"/>
    </location>
</feature>
<feature type="transmembrane region" description="Helical" evidence="1">
    <location>
        <begin position="674"/>
        <end position="695"/>
    </location>
</feature>
<keyword evidence="3" id="KW-1185">Reference proteome</keyword>
<gene>
    <name evidence="2" type="ORF">EV356DRAFT_538061</name>
</gene>
<accession>A0A6A6GSD1</accession>
<dbReference type="EMBL" id="ML991931">
    <property type="protein sequence ID" value="KAF2228478.1"/>
    <property type="molecule type" value="Genomic_DNA"/>
</dbReference>
<protein>
    <submittedName>
        <fullName evidence="2">Uncharacterized protein</fullName>
    </submittedName>
</protein>
<evidence type="ECO:0000256" key="1">
    <source>
        <dbReference type="SAM" id="Phobius"/>
    </source>
</evidence>
<proteinExistence type="predicted"/>
<name>A0A6A6GSD1_VIRVR</name>
<keyword evidence="1" id="KW-0472">Membrane</keyword>
<dbReference type="AlphaFoldDB" id="A0A6A6GSD1"/>
<keyword evidence="1" id="KW-0812">Transmembrane</keyword>
<feature type="transmembrane region" description="Helical" evidence="1">
    <location>
        <begin position="62"/>
        <end position="84"/>
    </location>
</feature>
<dbReference type="OrthoDB" id="5381672at2759"/>